<dbReference type="Proteomes" id="UP000011885">
    <property type="component" value="Unassembled WGS sequence"/>
</dbReference>
<comment type="caution">
    <text evidence="1">The sequence shown here is derived from an EMBL/GenBank/DDBJ whole genome shotgun (WGS) entry which is preliminary data.</text>
</comment>
<sequence>MGRVGSAIAFAATMEPIVSELWLLNRSVAKAEGMRWT</sequence>
<evidence type="ECO:0000313" key="1">
    <source>
        <dbReference type="EMBL" id="EMI57712.1"/>
    </source>
</evidence>
<protein>
    <submittedName>
        <fullName evidence="1">Uncharacterized protein</fullName>
    </submittedName>
</protein>
<organism evidence="1 2">
    <name type="scientific">Rhodopirellula sallentina SM41</name>
    <dbReference type="NCBI Taxonomy" id="1263870"/>
    <lineage>
        <taxon>Bacteria</taxon>
        <taxon>Pseudomonadati</taxon>
        <taxon>Planctomycetota</taxon>
        <taxon>Planctomycetia</taxon>
        <taxon>Pirellulales</taxon>
        <taxon>Pirellulaceae</taxon>
        <taxon>Rhodopirellula</taxon>
    </lineage>
</organism>
<accession>M5U8C7</accession>
<dbReference type="AlphaFoldDB" id="M5U8C7"/>
<gene>
    <name evidence="1" type="ORF">RSSM_00821</name>
</gene>
<dbReference type="PATRIC" id="fig|1263870.3.peg.893"/>
<evidence type="ECO:0000313" key="2">
    <source>
        <dbReference type="Proteomes" id="UP000011885"/>
    </source>
</evidence>
<name>M5U8C7_9BACT</name>
<proteinExistence type="predicted"/>
<dbReference type="EMBL" id="ANOH01000068">
    <property type="protein sequence ID" value="EMI57712.1"/>
    <property type="molecule type" value="Genomic_DNA"/>
</dbReference>
<keyword evidence="2" id="KW-1185">Reference proteome</keyword>
<reference evidence="1 2" key="1">
    <citation type="journal article" date="2013" name="Mar. Genomics">
        <title>Expression of sulfatases in Rhodopirellula baltica and the diversity of sulfatases in the genus Rhodopirellula.</title>
        <authorList>
            <person name="Wegner C.E."/>
            <person name="Richter-Heitmann T."/>
            <person name="Klindworth A."/>
            <person name="Klockow C."/>
            <person name="Richter M."/>
            <person name="Achstetter T."/>
            <person name="Glockner F.O."/>
            <person name="Harder J."/>
        </authorList>
    </citation>
    <scope>NUCLEOTIDE SEQUENCE [LARGE SCALE GENOMIC DNA]</scope>
    <source>
        <strain evidence="1 2">SM41</strain>
    </source>
</reference>